<dbReference type="SUPFAM" id="SSF57716">
    <property type="entry name" value="Glucocorticoid receptor-like (DNA-binding domain)"/>
    <property type="match status" value="1"/>
</dbReference>
<reference evidence="8 9" key="1">
    <citation type="submission" date="2019-01" db="EMBL/GenBank/DDBJ databases">
        <title>A draft genome assembly of the solar-powered sea slug Elysia chlorotica.</title>
        <authorList>
            <person name="Cai H."/>
            <person name="Li Q."/>
            <person name="Fang X."/>
            <person name="Li J."/>
            <person name="Curtis N.E."/>
            <person name="Altenburger A."/>
            <person name="Shibata T."/>
            <person name="Feng M."/>
            <person name="Maeda T."/>
            <person name="Schwartz J.A."/>
            <person name="Shigenobu S."/>
            <person name="Lundholm N."/>
            <person name="Nishiyama T."/>
            <person name="Yang H."/>
            <person name="Hasebe M."/>
            <person name="Li S."/>
            <person name="Pierce S.K."/>
            <person name="Wang J."/>
        </authorList>
    </citation>
    <scope>NUCLEOTIDE SEQUENCE [LARGE SCALE GENOMIC DNA]</scope>
    <source>
        <strain evidence="8">EC2010</strain>
        <tissue evidence="8">Whole organism of an adult</tissue>
    </source>
</reference>
<dbReference type="InterPro" id="IPR006612">
    <property type="entry name" value="THAP_Znf"/>
</dbReference>
<dbReference type="AlphaFoldDB" id="A0A433TX02"/>
<proteinExistence type="predicted"/>
<dbReference type="PANTHER" id="PTHR46927:SF3">
    <property type="entry name" value="THAP-TYPE DOMAIN-CONTAINING PROTEIN"/>
    <property type="match status" value="1"/>
</dbReference>
<feature type="coiled-coil region" evidence="6">
    <location>
        <begin position="169"/>
        <end position="217"/>
    </location>
</feature>
<keyword evidence="6" id="KW-0175">Coiled coil</keyword>
<accession>A0A433TX02</accession>
<gene>
    <name evidence="8" type="ORF">EGW08_006150</name>
</gene>
<dbReference type="Proteomes" id="UP000271974">
    <property type="component" value="Unassembled WGS sequence"/>
</dbReference>
<keyword evidence="4 5" id="KW-0238">DNA-binding</keyword>
<evidence type="ECO:0000256" key="2">
    <source>
        <dbReference type="ARBA" id="ARBA00022771"/>
    </source>
</evidence>
<dbReference type="OrthoDB" id="6072788at2759"/>
<dbReference type="PROSITE" id="PS50950">
    <property type="entry name" value="ZF_THAP"/>
    <property type="match status" value="1"/>
</dbReference>
<dbReference type="PANTHER" id="PTHR46927">
    <property type="entry name" value="AGAP005574-PA"/>
    <property type="match status" value="1"/>
</dbReference>
<keyword evidence="1" id="KW-0479">Metal-binding</keyword>
<dbReference type="STRING" id="188477.A0A433TX02"/>
<dbReference type="InterPro" id="IPR038441">
    <property type="entry name" value="THAP_Znf_sf"/>
</dbReference>
<dbReference type="InterPro" id="IPR052224">
    <property type="entry name" value="THAP_domain_protein"/>
</dbReference>
<evidence type="ECO:0000313" key="8">
    <source>
        <dbReference type="EMBL" id="RUS86130.1"/>
    </source>
</evidence>
<evidence type="ECO:0000259" key="7">
    <source>
        <dbReference type="PROSITE" id="PS50950"/>
    </source>
</evidence>
<keyword evidence="2 5" id="KW-0863">Zinc-finger</keyword>
<dbReference type="EMBL" id="RQTK01000150">
    <property type="protein sequence ID" value="RUS86130.1"/>
    <property type="molecule type" value="Genomic_DNA"/>
</dbReference>
<evidence type="ECO:0000256" key="4">
    <source>
        <dbReference type="ARBA" id="ARBA00023125"/>
    </source>
</evidence>
<sequence>MTARRLVHLNLQDPCLHPYGTHLTANKVPNSRMVYTCCVVGCNVRRSKEEDLAFHKFPWRDEGRARKWITNIGREPVNGKPWTPSPHDRVCGKHFVDADYQVHTKLRTLVANAIPTVFPDSSEDKKPMITLPKSQKRPLEIALPFIERRRKKLRVDVLKSESLDQPYTKDSLEKAFENQVKQNKILTEKLTRATKELNFLRAKVTRQAKEIKDLENKERRYIVTV</sequence>
<dbReference type="GO" id="GO:0008270">
    <property type="term" value="F:zinc ion binding"/>
    <property type="evidence" value="ECO:0007669"/>
    <property type="project" value="UniProtKB-KW"/>
</dbReference>
<dbReference type="SMART" id="SM00692">
    <property type="entry name" value="DM3"/>
    <property type="match status" value="1"/>
</dbReference>
<dbReference type="Pfam" id="PF05485">
    <property type="entry name" value="THAP"/>
    <property type="match status" value="1"/>
</dbReference>
<evidence type="ECO:0000256" key="6">
    <source>
        <dbReference type="SAM" id="Coils"/>
    </source>
</evidence>
<dbReference type="GO" id="GO:0003677">
    <property type="term" value="F:DNA binding"/>
    <property type="evidence" value="ECO:0007669"/>
    <property type="project" value="UniProtKB-UniRule"/>
</dbReference>
<comment type="caution">
    <text evidence="8">The sequence shown here is derived from an EMBL/GenBank/DDBJ whole genome shotgun (WGS) entry which is preliminary data.</text>
</comment>
<evidence type="ECO:0000256" key="3">
    <source>
        <dbReference type="ARBA" id="ARBA00022833"/>
    </source>
</evidence>
<evidence type="ECO:0000313" key="9">
    <source>
        <dbReference type="Proteomes" id="UP000271974"/>
    </source>
</evidence>
<name>A0A433TX02_ELYCH</name>
<feature type="domain" description="THAP-type" evidence="7">
    <location>
        <begin position="33"/>
        <end position="118"/>
    </location>
</feature>
<evidence type="ECO:0000256" key="5">
    <source>
        <dbReference type="PROSITE-ProRule" id="PRU00309"/>
    </source>
</evidence>
<evidence type="ECO:0000256" key="1">
    <source>
        <dbReference type="ARBA" id="ARBA00022723"/>
    </source>
</evidence>
<dbReference type="Gene3D" id="6.20.210.20">
    <property type="entry name" value="THAP domain"/>
    <property type="match status" value="1"/>
</dbReference>
<protein>
    <recommendedName>
        <fullName evidence="7">THAP-type domain-containing protein</fullName>
    </recommendedName>
</protein>
<organism evidence="8 9">
    <name type="scientific">Elysia chlorotica</name>
    <name type="common">Eastern emerald elysia</name>
    <name type="synonym">Sea slug</name>
    <dbReference type="NCBI Taxonomy" id="188477"/>
    <lineage>
        <taxon>Eukaryota</taxon>
        <taxon>Metazoa</taxon>
        <taxon>Spiralia</taxon>
        <taxon>Lophotrochozoa</taxon>
        <taxon>Mollusca</taxon>
        <taxon>Gastropoda</taxon>
        <taxon>Heterobranchia</taxon>
        <taxon>Euthyneura</taxon>
        <taxon>Panpulmonata</taxon>
        <taxon>Sacoglossa</taxon>
        <taxon>Placobranchoidea</taxon>
        <taxon>Plakobranchidae</taxon>
        <taxon>Elysia</taxon>
    </lineage>
</organism>
<keyword evidence="9" id="KW-1185">Reference proteome</keyword>
<dbReference type="SMART" id="SM00980">
    <property type="entry name" value="THAP"/>
    <property type="match status" value="1"/>
</dbReference>
<keyword evidence="3" id="KW-0862">Zinc</keyword>